<dbReference type="GeneID" id="108079372"/>
<dbReference type="InterPro" id="IPR002347">
    <property type="entry name" value="SDR_fam"/>
</dbReference>
<dbReference type="PANTHER" id="PTHR43313:SF36">
    <property type="entry name" value="D-BETA-HYDROXYBUTYRATE DEHYDROGENASE, MITOCHONDRIAL"/>
    <property type="match status" value="1"/>
</dbReference>
<dbReference type="Gene3D" id="3.40.50.720">
    <property type="entry name" value="NAD(P)-binding Rossmann-like Domain"/>
    <property type="match status" value="1"/>
</dbReference>
<gene>
    <name evidence="2 3" type="primary">LOC108079372</name>
</gene>
<organism evidence="1 3">
    <name type="scientific">Drosophila kikkawai</name>
    <name type="common">Fruit fly</name>
    <dbReference type="NCBI Taxonomy" id="30033"/>
    <lineage>
        <taxon>Eukaryota</taxon>
        <taxon>Metazoa</taxon>
        <taxon>Ecdysozoa</taxon>
        <taxon>Arthropoda</taxon>
        <taxon>Hexapoda</taxon>
        <taxon>Insecta</taxon>
        <taxon>Pterygota</taxon>
        <taxon>Neoptera</taxon>
        <taxon>Endopterygota</taxon>
        <taxon>Diptera</taxon>
        <taxon>Brachycera</taxon>
        <taxon>Muscomorpha</taxon>
        <taxon>Ephydroidea</taxon>
        <taxon>Drosophilidae</taxon>
        <taxon>Drosophila</taxon>
        <taxon>Sophophora</taxon>
    </lineage>
</organism>
<accession>A0A6P4J160</accession>
<sequence>MEPMTMLVLAFQLLALFSIAGALLIYLICKVREDSAAASAAESQPSRVVLVTSADTALGLQLCTHLANKGCRVFAGMKEAHDSLPAKLLCGWMKIREYSEEPIAGTIIPMRLDVTREDVLREATVAMGAHLNADERGIAAVINTSGSVFRGKVESQDVQQWEHMLKTNILGTLRVAKAFVGFLRPTRGRLLYLGGGGGGDSGPRSGGDGLVAFNASRVAVDKCAEELRKELQPYGVSVVALDTCGMTAESLYKAPVAQTMSATAGAPTQYTADVLSPGALQVIERALWDFAPQQRYPLLSHNKYQFTLPCRSSLRLQRPSAGAVPSSEASAATQSV</sequence>
<protein>
    <submittedName>
        <fullName evidence="2 3">Uncharacterized oxidoreductase SSP0419</fullName>
    </submittedName>
</protein>
<dbReference type="AlphaFoldDB" id="A0A6P4J160"/>
<evidence type="ECO:0000313" key="3">
    <source>
        <dbReference type="RefSeq" id="XP_017029174.1"/>
    </source>
</evidence>
<proteinExistence type="predicted"/>
<reference evidence="2 3" key="1">
    <citation type="submission" date="2025-04" db="UniProtKB">
        <authorList>
            <consortium name="RefSeq"/>
        </authorList>
    </citation>
    <scope>IDENTIFICATION</scope>
</reference>
<dbReference type="Proteomes" id="UP001652661">
    <property type="component" value="Chromosome X"/>
</dbReference>
<keyword evidence="1" id="KW-1185">Reference proteome</keyword>
<dbReference type="OrthoDB" id="9876299at2759"/>
<dbReference type="GO" id="GO:0008202">
    <property type="term" value="P:steroid metabolic process"/>
    <property type="evidence" value="ECO:0007669"/>
    <property type="project" value="TreeGrafter"/>
</dbReference>
<name>A0A6P4J160_DROKI</name>
<dbReference type="SUPFAM" id="SSF51735">
    <property type="entry name" value="NAD(P)-binding Rossmann-fold domains"/>
    <property type="match status" value="1"/>
</dbReference>
<dbReference type="InterPro" id="IPR036291">
    <property type="entry name" value="NAD(P)-bd_dom_sf"/>
</dbReference>
<dbReference type="RefSeq" id="XP_017029173.1">
    <property type="nucleotide sequence ID" value="XM_017173684.1"/>
</dbReference>
<dbReference type="Pfam" id="PF00106">
    <property type="entry name" value="adh_short"/>
    <property type="match status" value="1"/>
</dbReference>
<dbReference type="RefSeq" id="XP_017029174.1">
    <property type="nucleotide sequence ID" value="XM_017173685.1"/>
</dbReference>
<evidence type="ECO:0000313" key="2">
    <source>
        <dbReference type="RefSeq" id="XP_017029173.1"/>
    </source>
</evidence>
<evidence type="ECO:0000313" key="1">
    <source>
        <dbReference type="Proteomes" id="UP001652661"/>
    </source>
</evidence>
<dbReference type="OMA" id="FAPQQRY"/>
<dbReference type="PANTHER" id="PTHR43313">
    <property type="entry name" value="SHORT-CHAIN DEHYDROGENASE/REDUCTASE FAMILY 9C"/>
    <property type="match status" value="1"/>
</dbReference>
<dbReference type="GO" id="GO:0016491">
    <property type="term" value="F:oxidoreductase activity"/>
    <property type="evidence" value="ECO:0007669"/>
    <property type="project" value="TreeGrafter"/>
</dbReference>